<dbReference type="AlphaFoldDB" id="A0A2T2YCQ8"/>
<dbReference type="Proteomes" id="UP000240357">
    <property type="component" value="Unassembled WGS sequence"/>
</dbReference>
<evidence type="ECO:0000313" key="3">
    <source>
        <dbReference type="Proteomes" id="UP000240357"/>
    </source>
</evidence>
<evidence type="ECO:0000256" key="1">
    <source>
        <dbReference type="SAM" id="Phobius"/>
    </source>
</evidence>
<dbReference type="EMBL" id="PYFT01000001">
    <property type="protein sequence ID" value="PSR53297.1"/>
    <property type="molecule type" value="Genomic_DNA"/>
</dbReference>
<accession>A0A2T2YCQ8</accession>
<reference evidence="2 3" key="1">
    <citation type="submission" date="2018-03" db="EMBL/GenBank/DDBJ databases">
        <title>Adhaeribacter sp. HMF7605 Genome sequencing and assembly.</title>
        <authorList>
            <person name="Kang H."/>
            <person name="Kang J."/>
            <person name="Cha I."/>
            <person name="Kim H."/>
            <person name="Joh K."/>
        </authorList>
    </citation>
    <scope>NUCLEOTIDE SEQUENCE [LARGE SCALE GENOMIC DNA]</scope>
    <source>
        <strain evidence="2 3">HMF7605</strain>
    </source>
</reference>
<name>A0A2T2YCQ8_9BACT</name>
<gene>
    <name evidence="2" type="ORF">AHMF7605_07005</name>
</gene>
<sequence length="223" mass="24431">MVAQISPLNPGQRHFAGANNYGKMPLPAFHNKKLNFLKVMLLSSTLKTALLIIASAWLLISCNKAQGLNSAPAKLKNPTAAVKNRITFKVNGIPVKTSGWTVSRFKWQAGDAVTWLNITTNMHEEKRTLNVNLNGSAPADYTFQEGGSFRQKSHGSYKPDYLGDLLNSYSLVAGTFHLTQVDTINQVVNGTFKCQVKNTAGETLFITEGQIINATLSRGITKY</sequence>
<keyword evidence="1" id="KW-1133">Transmembrane helix</keyword>
<evidence type="ECO:0000313" key="2">
    <source>
        <dbReference type="EMBL" id="PSR53297.1"/>
    </source>
</evidence>
<comment type="caution">
    <text evidence="2">The sequence shown here is derived from an EMBL/GenBank/DDBJ whole genome shotgun (WGS) entry which is preliminary data.</text>
</comment>
<feature type="transmembrane region" description="Helical" evidence="1">
    <location>
        <begin position="39"/>
        <end position="60"/>
    </location>
</feature>
<keyword evidence="1" id="KW-0812">Transmembrane</keyword>
<protein>
    <submittedName>
        <fullName evidence="2">Uncharacterized protein</fullName>
    </submittedName>
</protein>
<organism evidence="2 3">
    <name type="scientific">Adhaeribacter arboris</name>
    <dbReference type="NCBI Taxonomy" id="2072846"/>
    <lineage>
        <taxon>Bacteria</taxon>
        <taxon>Pseudomonadati</taxon>
        <taxon>Bacteroidota</taxon>
        <taxon>Cytophagia</taxon>
        <taxon>Cytophagales</taxon>
        <taxon>Hymenobacteraceae</taxon>
        <taxon>Adhaeribacter</taxon>
    </lineage>
</organism>
<keyword evidence="1" id="KW-0472">Membrane</keyword>
<keyword evidence="3" id="KW-1185">Reference proteome</keyword>
<proteinExistence type="predicted"/>